<dbReference type="AlphaFoldDB" id="A0A543AF90"/>
<dbReference type="EMBL" id="VFOU01000003">
    <property type="protein sequence ID" value="TQL71243.1"/>
    <property type="molecule type" value="Genomic_DNA"/>
</dbReference>
<dbReference type="InterPro" id="IPR002656">
    <property type="entry name" value="Acyl_transf_3_dom"/>
</dbReference>
<feature type="transmembrane region" description="Helical" evidence="1">
    <location>
        <begin position="35"/>
        <end position="54"/>
    </location>
</feature>
<dbReference type="RefSeq" id="WP_141866715.1">
    <property type="nucleotide sequence ID" value="NZ_BAABAN010000005.1"/>
</dbReference>
<dbReference type="OrthoDB" id="3746662at2"/>
<dbReference type="InterPro" id="IPR052734">
    <property type="entry name" value="Nod_factor_acetyltransferase"/>
</dbReference>
<feature type="transmembrane region" description="Helical" evidence="1">
    <location>
        <begin position="66"/>
        <end position="90"/>
    </location>
</feature>
<dbReference type="PANTHER" id="PTHR37312">
    <property type="entry name" value="MEMBRANE-BOUND ACYLTRANSFERASE YKRP-RELATED"/>
    <property type="match status" value="1"/>
</dbReference>
<evidence type="ECO:0000313" key="4">
    <source>
        <dbReference type="Proteomes" id="UP000319746"/>
    </source>
</evidence>
<comment type="caution">
    <text evidence="3">The sequence shown here is derived from an EMBL/GenBank/DDBJ whole genome shotgun (WGS) entry which is preliminary data.</text>
</comment>
<dbReference type="Proteomes" id="UP000319746">
    <property type="component" value="Unassembled WGS sequence"/>
</dbReference>
<sequence>MHISHRNLGIDALRVFSIAMVILGHSGTFDGSGLLSIWRMPLFFILSGFFLVPYRRSLRVEVARRWETLIIPYLAWSMVITLVVVAVKWNDPADMLHQLYTGWRGGTGRSAFWMSSWFLLTLAVSAIILRYLERSARWVAWTVGIAGVVVSRIFAYLQDIEVLDGHPFADLPLRLGISLPVIFYLLIGQEIRARIMPLVQELSATRATSIGVVLIIAPLVLTHHFSIPAHYIHAGRFGWPVITPAIAITVTIGFIMIFSTWINRLLHRWTLLGQVVGRLVRTGSTVVLSHGLILLWMHSIGFNSSSLGDLFIRFGVALSTAFTVGLLLNMTPAARALSGVPQERPVRVAIAA</sequence>
<feature type="transmembrane region" description="Helical" evidence="1">
    <location>
        <begin position="12"/>
        <end position="29"/>
    </location>
</feature>
<name>A0A543AF90_9MICC</name>
<proteinExistence type="predicted"/>
<gene>
    <name evidence="3" type="ORF">FB556_1715</name>
</gene>
<feature type="transmembrane region" description="Helical" evidence="1">
    <location>
        <begin position="310"/>
        <end position="328"/>
    </location>
</feature>
<feature type="transmembrane region" description="Helical" evidence="1">
    <location>
        <begin position="279"/>
        <end position="298"/>
    </location>
</feature>
<dbReference type="GO" id="GO:0016747">
    <property type="term" value="F:acyltransferase activity, transferring groups other than amino-acyl groups"/>
    <property type="evidence" value="ECO:0007669"/>
    <property type="project" value="InterPro"/>
</dbReference>
<feature type="transmembrane region" description="Helical" evidence="1">
    <location>
        <begin position="237"/>
        <end position="258"/>
    </location>
</feature>
<keyword evidence="3" id="KW-0012">Acyltransferase</keyword>
<protein>
    <submittedName>
        <fullName evidence="3">Surface polysaccharide O-acyltransferase-like enzyme</fullName>
    </submittedName>
</protein>
<keyword evidence="3" id="KW-0808">Transferase</keyword>
<feature type="transmembrane region" description="Helical" evidence="1">
    <location>
        <begin position="207"/>
        <end position="225"/>
    </location>
</feature>
<dbReference type="Pfam" id="PF01757">
    <property type="entry name" value="Acyl_transf_3"/>
    <property type="match status" value="1"/>
</dbReference>
<evidence type="ECO:0000256" key="1">
    <source>
        <dbReference type="SAM" id="Phobius"/>
    </source>
</evidence>
<keyword evidence="1" id="KW-0472">Membrane</keyword>
<dbReference type="PANTHER" id="PTHR37312:SF1">
    <property type="entry name" value="MEMBRANE-BOUND ACYLTRANSFERASE YKRP-RELATED"/>
    <property type="match status" value="1"/>
</dbReference>
<accession>A0A543AF90</accession>
<feature type="transmembrane region" description="Helical" evidence="1">
    <location>
        <begin position="110"/>
        <end position="131"/>
    </location>
</feature>
<evidence type="ECO:0000259" key="2">
    <source>
        <dbReference type="Pfam" id="PF01757"/>
    </source>
</evidence>
<evidence type="ECO:0000313" key="3">
    <source>
        <dbReference type="EMBL" id="TQL71243.1"/>
    </source>
</evidence>
<feature type="domain" description="Acyltransferase 3" evidence="2">
    <location>
        <begin position="8"/>
        <end position="328"/>
    </location>
</feature>
<keyword evidence="4" id="KW-1185">Reference proteome</keyword>
<keyword evidence="1" id="KW-0812">Transmembrane</keyword>
<organism evidence="3 4">
    <name type="scientific">Enteractinococcus coprophilus</name>
    <dbReference type="NCBI Taxonomy" id="1027633"/>
    <lineage>
        <taxon>Bacteria</taxon>
        <taxon>Bacillati</taxon>
        <taxon>Actinomycetota</taxon>
        <taxon>Actinomycetes</taxon>
        <taxon>Micrococcales</taxon>
        <taxon>Micrococcaceae</taxon>
    </lineage>
</organism>
<feature type="transmembrane region" description="Helical" evidence="1">
    <location>
        <begin position="138"/>
        <end position="157"/>
    </location>
</feature>
<keyword evidence="1" id="KW-1133">Transmembrane helix</keyword>
<feature type="transmembrane region" description="Helical" evidence="1">
    <location>
        <begin position="169"/>
        <end position="187"/>
    </location>
</feature>
<reference evidence="3 4" key="1">
    <citation type="submission" date="2019-06" db="EMBL/GenBank/DDBJ databases">
        <title>Sequencing the genomes of 1000 actinobacteria strains.</title>
        <authorList>
            <person name="Klenk H.-P."/>
        </authorList>
    </citation>
    <scope>NUCLEOTIDE SEQUENCE [LARGE SCALE GENOMIC DNA]</scope>
    <source>
        <strain evidence="3 4">DSM 24083</strain>
    </source>
</reference>